<proteinExistence type="predicted"/>
<sequence>MSNKVDEFNDLPRWFQRIIPLISVILSVLVFSYVMYLYNQESLEFIQWVRLIVFTIMGVVLIFSAIVYVFNAELAWRWLIGGLGLLPILLLLQLFIFLMTIIRMIINSIFQGSLPEPVQMFIENYPSKFDVVILSVLFIVGLLWIIDKLRKK</sequence>
<reference evidence="2 3" key="1">
    <citation type="submission" date="2019-03" db="EMBL/GenBank/DDBJ databases">
        <title>Genome sequence of Lentibacillus salicampi ATCC BAA-719.</title>
        <authorList>
            <person name="Maclea K.S."/>
            <person name="Simoes Junior M."/>
        </authorList>
    </citation>
    <scope>NUCLEOTIDE SEQUENCE [LARGE SCALE GENOMIC DNA]</scope>
    <source>
        <strain evidence="2 3">ATCC BAA-719</strain>
    </source>
</reference>
<keyword evidence="1" id="KW-0472">Membrane</keyword>
<organism evidence="2 3">
    <name type="scientific">Lentibacillus salicampi</name>
    <dbReference type="NCBI Taxonomy" id="175306"/>
    <lineage>
        <taxon>Bacteria</taxon>
        <taxon>Bacillati</taxon>
        <taxon>Bacillota</taxon>
        <taxon>Bacilli</taxon>
        <taxon>Bacillales</taxon>
        <taxon>Bacillaceae</taxon>
        <taxon>Lentibacillus</taxon>
    </lineage>
</organism>
<accession>A0A4Y9A922</accession>
<evidence type="ECO:0000313" key="2">
    <source>
        <dbReference type="EMBL" id="TFJ92356.1"/>
    </source>
</evidence>
<keyword evidence="1" id="KW-1133">Transmembrane helix</keyword>
<keyword evidence="1" id="KW-0812">Transmembrane</keyword>
<feature type="transmembrane region" description="Helical" evidence="1">
    <location>
        <begin position="18"/>
        <end position="36"/>
    </location>
</feature>
<feature type="transmembrane region" description="Helical" evidence="1">
    <location>
        <begin position="126"/>
        <end position="146"/>
    </location>
</feature>
<dbReference type="Proteomes" id="UP000298484">
    <property type="component" value="Unassembled WGS sequence"/>
</dbReference>
<evidence type="ECO:0000313" key="3">
    <source>
        <dbReference type="Proteomes" id="UP000298484"/>
    </source>
</evidence>
<feature type="transmembrane region" description="Helical" evidence="1">
    <location>
        <begin position="82"/>
        <end position="106"/>
    </location>
</feature>
<dbReference type="OrthoDB" id="2967368at2"/>
<dbReference type="EMBL" id="SRHY01000024">
    <property type="protein sequence ID" value="TFJ92356.1"/>
    <property type="molecule type" value="Genomic_DNA"/>
</dbReference>
<evidence type="ECO:0000256" key="1">
    <source>
        <dbReference type="SAM" id="Phobius"/>
    </source>
</evidence>
<gene>
    <name evidence="2" type="ORF">E4U82_12965</name>
</gene>
<comment type="caution">
    <text evidence="2">The sequence shown here is derived from an EMBL/GenBank/DDBJ whole genome shotgun (WGS) entry which is preliminary data.</text>
</comment>
<dbReference type="AlphaFoldDB" id="A0A4Y9A922"/>
<name>A0A4Y9A922_9BACI</name>
<keyword evidence="3" id="KW-1185">Reference proteome</keyword>
<feature type="transmembrane region" description="Helical" evidence="1">
    <location>
        <begin position="48"/>
        <end position="70"/>
    </location>
</feature>
<dbReference type="RefSeq" id="WP_135110591.1">
    <property type="nucleotide sequence ID" value="NZ_SRHY01000024.1"/>
</dbReference>
<protein>
    <submittedName>
        <fullName evidence="2">Uncharacterized protein</fullName>
    </submittedName>
</protein>